<evidence type="ECO:0000313" key="14">
    <source>
        <dbReference type="EMBL" id="ABM80813.1"/>
    </source>
</evidence>
<dbReference type="GO" id="GO:0005975">
    <property type="term" value="P:carbohydrate metabolic process"/>
    <property type="evidence" value="ECO:0007669"/>
    <property type="project" value="UniProtKB-UniRule"/>
</dbReference>
<dbReference type="EnsemblBacteria" id="ABM80813">
    <property type="protein sequence ID" value="ABM80813"/>
    <property type="gene ID" value="Hbut_0965"/>
</dbReference>
<evidence type="ECO:0000256" key="2">
    <source>
        <dbReference type="ARBA" id="ARBA00004496"/>
    </source>
</evidence>
<comment type="catalytic activity">
    <reaction evidence="1 11">
        <text>D-fructose 6-phosphate + L-glutamine = D-glucosamine 6-phosphate + L-glutamate</text>
        <dbReference type="Rhea" id="RHEA:13237"/>
        <dbReference type="ChEBI" id="CHEBI:29985"/>
        <dbReference type="ChEBI" id="CHEBI:58359"/>
        <dbReference type="ChEBI" id="CHEBI:58725"/>
        <dbReference type="ChEBI" id="CHEBI:61527"/>
        <dbReference type="EC" id="2.6.1.16"/>
    </reaction>
</comment>
<evidence type="ECO:0000259" key="12">
    <source>
        <dbReference type="PROSITE" id="PS51278"/>
    </source>
</evidence>
<dbReference type="GeneID" id="4781414"/>
<dbReference type="PANTHER" id="PTHR10937:SF0">
    <property type="entry name" value="GLUTAMINE--FRUCTOSE-6-PHOSPHATE TRANSAMINASE (ISOMERIZING)"/>
    <property type="match status" value="1"/>
</dbReference>
<feature type="initiator methionine" description="Removed" evidence="11">
    <location>
        <position position="1"/>
    </location>
</feature>
<dbReference type="EC" id="2.6.1.16" evidence="3 11"/>
<dbReference type="CDD" id="cd00714">
    <property type="entry name" value="GFAT"/>
    <property type="match status" value="1"/>
</dbReference>
<proteinExistence type="inferred from homology"/>
<dbReference type="RefSeq" id="WP_011822131.1">
    <property type="nucleotide sequence ID" value="NC_008818.1"/>
</dbReference>
<evidence type="ECO:0000256" key="5">
    <source>
        <dbReference type="ARBA" id="ARBA00022490"/>
    </source>
</evidence>
<protein>
    <recommendedName>
        <fullName evidence="4 11">Glutamine--fructose-6-phosphate aminotransferase [isomerizing]</fullName>
        <ecNumber evidence="3 11">2.6.1.16</ecNumber>
    </recommendedName>
    <alternativeName>
        <fullName evidence="11">D-fructose-6-phosphate amidotransferase</fullName>
    </alternativeName>
    <alternativeName>
        <fullName evidence="11">GFAT</fullName>
    </alternativeName>
    <alternativeName>
        <fullName evidence="11">Glucosamine-6-phosphate synthase</fullName>
    </alternativeName>
    <alternativeName>
        <fullName evidence="11">Hexosephosphate aminotransferase</fullName>
    </alternativeName>
    <alternativeName>
        <fullName evidence="11">L-glutamine--D-fructose-6-phosphate amidotransferase</fullName>
    </alternativeName>
</protein>
<keyword evidence="9" id="KW-0315">Glutamine amidotransferase</keyword>
<dbReference type="GO" id="GO:0006002">
    <property type="term" value="P:fructose 6-phosphate metabolic process"/>
    <property type="evidence" value="ECO:0007669"/>
    <property type="project" value="TreeGrafter"/>
</dbReference>
<accession>A2BLF2</accession>
<dbReference type="GO" id="GO:0004360">
    <property type="term" value="F:glutamine-fructose-6-phosphate transaminase (isomerizing) activity"/>
    <property type="evidence" value="ECO:0007669"/>
    <property type="project" value="UniProtKB-UniRule"/>
</dbReference>
<dbReference type="InterPro" id="IPR029055">
    <property type="entry name" value="Ntn_hydrolases_N"/>
</dbReference>
<dbReference type="eggNOG" id="arCOG00057">
    <property type="taxonomic scope" value="Archaea"/>
</dbReference>
<dbReference type="EMBL" id="CP000493">
    <property type="protein sequence ID" value="ABM80813.1"/>
    <property type="molecule type" value="Genomic_DNA"/>
</dbReference>
<name>A2BLF2_HYPBU</name>
<evidence type="ECO:0000256" key="7">
    <source>
        <dbReference type="ARBA" id="ARBA00022679"/>
    </source>
</evidence>
<dbReference type="SUPFAM" id="SSF56235">
    <property type="entry name" value="N-terminal nucleophile aminohydrolases (Ntn hydrolases)"/>
    <property type="match status" value="1"/>
</dbReference>
<feature type="domain" description="SIS" evidence="13">
    <location>
        <begin position="288"/>
        <end position="427"/>
    </location>
</feature>
<dbReference type="SUPFAM" id="SSF53697">
    <property type="entry name" value="SIS domain"/>
    <property type="match status" value="1"/>
</dbReference>
<evidence type="ECO:0000256" key="9">
    <source>
        <dbReference type="ARBA" id="ARBA00022962"/>
    </source>
</evidence>
<evidence type="ECO:0000313" key="15">
    <source>
        <dbReference type="Proteomes" id="UP000002593"/>
    </source>
</evidence>
<evidence type="ECO:0000256" key="1">
    <source>
        <dbReference type="ARBA" id="ARBA00001031"/>
    </source>
</evidence>
<dbReference type="GO" id="GO:0097367">
    <property type="term" value="F:carbohydrate derivative binding"/>
    <property type="evidence" value="ECO:0007669"/>
    <property type="project" value="InterPro"/>
</dbReference>
<dbReference type="Pfam" id="PF13522">
    <property type="entry name" value="GATase_6"/>
    <property type="match status" value="1"/>
</dbReference>
<dbReference type="STRING" id="415426.Hbut_0965"/>
<keyword evidence="15" id="KW-1185">Reference proteome</keyword>
<evidence type="ECO:0000259" key="13">
    <source>
        <dbReference type="PROSITE" id="PS51464"/>
    </source>
</evidence>
<dbReference type="HOGENOM" id="CLU_012520_7_0_2"/>
<dbReference type="InterPro" id="IPR046348">
    <property type="entry name" value="SIS_dom_sf"/>
</dbReference>
<dbReference type="InterPro" id="IPR017932">
    <property type="entry name" value="GATase_2_dom"/>
</dbReference>
<evidence type="ECO:0000256" key="10">
    <source>
        <dbReference type="ARBA" id="ARBA00055466"/>
    </source>
</evidence>
<evidence type="ECO:0000256" key="8">
    <source>
        <dbReference type="ARBA" id="ARBA00022737"/>
    </source>
</evidence>
<comment type="subcellular location">
    <subcellularLocation>
        <location evidence="2 11">Cytoplasm</location>
    </subcellularLocation>
</comment>
<gene>
    <name evidence="11" type="primary">glmS</name>
    <name evidence="14" type="ordered locus">Hbut_0965</name>
</gene>
<dbReference type="KEGG" id="hbu:Hbut_0965"/>
<evidence type="ECO:0000256" key="6">
    <source>
        <dbReference type="ARBA" id="ARBA00022576"/>
    </source>
</evidence>
<dbReference type="Pfam" id="PF01380">
    <property type="entry name" value="SIS"/>
    <property type="match status" value="2"/>
</dbReference>
<dbReference type="GO" id="GO:0005737">
    <property type="term" value="C:cytoplasm"/>
    <property type="evidence" value="ECO:0007669"/>
    <property type="project" value="UniProtKB-SubCell"/>
</dbReference>
<dbReference type="GO" id="GO:0006487">
    <property type="term" value="P:protein N-linked glycosylation"/>
    <property type="evidence" value="ECO:0007669"/>
    <property type="project" value="TreeGrafter"/>
</dbReference>
<evidence type="ECO:0000256" key="3">
    <source>
        <dbReference type="ARBA" id="ARBA00012916"/>
    </source>
</evidence>
<feature type="domain" description="Glutamine amidotransferase type-2" evidence="12">
    <location>
        <begin position="2"/>
        <end position="225"/>
    </location>
</feature>
<dbReference type="Gene3D" id="3.40.50.10490">
    <property type="entry name" value="Glucose-6-phosphate isomerase like protein, domain 1"/>
    <property type="match status" value="2"/>
</dbReference>
<keyword evidence="7 11" id="KW-0808">Transferase</keyword>
<comment type="function">
    <text evidence="10 11">Catalyzes the first step in hexosamine metabolism, converting fructose-6P into glucosamine-6P using glutamine as a nitrogen source.</text>
</comment>
<organism evidence="14 15">
    <name type="scientific">Hyperthermus butylicus (strain DSM 5456 / JCM 9403 / PLM1-5)</name>
    <dbReference type="NCBI Taxonomy" id="415426"/>
    <lineage>
        <taxon>Archaea</taxon>
        <taxon>Thermoproteota</taxon>
        <taxon>Thermoprotei</taxon>
        <taxon>Desulfurococcales</taxon>
        <taxon>Pyrodictiaceae</taxon>
        <taxon>Hyperthermus</taxon>
    </lineage>
</organism>
<dbReference type="InterPro" id="IPR001347">
    <property type="entry name" value="SIS_dom"/>
</dbReference>
<dbReference type="PROSITE" id="PS51278">
    <property type="entry name" value="GATASE_TYPE_2"/>
    <property type="match status" value="1"/>
</dbReference>
<feature type="domain" description="SIS" evidence="13">
    <location>
        <begin position="461"/>
        <end position="603"/>
    </location>
</feature>
<dbReference type="InterPro" id="IPR035490">
    <property type="entry name" value="GlmS/FrlB_SIS"/>
</dbReference>
<dbReference type="PROSITE" id="PS51464">
    <property type="entry name" value="SIS"/>
    <property type="match status" value="2"/>
</dbReference>
<dbReference type="InterPro" id="IPR005855">
    <property type="entry name" value="GFAT"/>
</dbReference>
<sequence length="613" mass="67338">MCGIVGITADGEIVGSITRMLVDGLKRLEYRGYDSAGFALIECGTARILVFKDKGRISHVVEKYGIEAYCSHTGIAHTRWATHGEPSQRNAHPHIDCRSEIAVVHNGIIKNFAELRELLASKGHMFRSDTDTEVIAHLFEEYVSKGLDGLEALRKIVQVLEGAYAIAIINAREPLRIYFARRVSPLIIGLGEGFNMVSSDIPSILPYTRRVIVLEDGEYGFIEPYKVYIEKDGKPINWRTRVIRVEWSIEDAEKGGYPHYMLKEIMEQPRVLYETYTGLLSSKELAEAAKLIASARKVFITGAGTSYHAGLVFAYYIARYAKRVATPFIASEYTVYSDVADEDSVLIAVSQSGETIDTLQALRAFKSKGAKIIAVSNVLGSTIPRESHTTIYTRAGPEIGVAATKTFLTQVLALTSLALTLATEEGTITTTEYKKAIEELALAGRAAARSIDASLRILDKLVLVLKNKGNMYILSRGIGVPLAYEAALKVKEVSYIHAEAYPAGESKHGPIALVERDFPVIFLGVPPEDVLLEKLQGNVMEMKARGAHTIVIGTTPYGKLEGVDVFIDVGSYDELLIPYAIIPPAQLLAYKLAVALNRDPDKPRNLAKTVTVE</sequence>
<dbReference type="NCBIfam" id="NF001484">
    <property type="entry name" value="PRK00331.1"/>
    <property type="match status" value="1"/>
</dbReference>
<dbReference type="HAMAP" id="MF_00164">
    <property type="entry name" value="GlmS"/>
    <property type="match status" value="1"/>
</dbReference>
<dbReference type="FunFam" id="3.40.50.10490:FF:000001">
    <property type="entry name" value="Glutamine--fructose-6-phosphate aminotransferase [isomerizing]"/>
    <property type="match status" value="1"/>
</dbReference>
<dbReference type="Gene3D" id="3.60.20.10">
    <property type="entry name" value="Glutamine Phosphoribosylpyrophosphate, subunit 1, domain 1"/>
    <property type="match status" value="1"/>
</dbReference>
<dbReference type="CDD" id="cd05009">
    <property type="entry name" value="SIS_GlmS_GlmD_2"/>
    <property type="match status" value="1"/>
</dbReference>
<feature type="active site" description="Nucleophile; for GATase activity" evidence="11">
    <location>
        <position position="2"/>
    </location>
</feature>
<dbReference type="FunFam" id="3.60.20.10:FF:000006">
    <property type="entry name" value="Glutamine--fructose-6-phosphate aminotransferase [isomerizing]"/>
    <property type="match status" value="1"/>
</dbReference>
<dbReference type="AlphaFoldDB" id="A2BLF2"/>
<dbReference type="InterPro" id="IPR047084">
    <property type="entry name" value="GFAT_N"/>
</dbReference>
<dbReference type="GO" id="GO:0006047">
    <property type="term" value="P:UDP-N-acetylglucosamine metabolic process"/>
    <property type="evidence" value="ECO:0007669"/>
    <property type="project" value="TreeGrafter"/>
</dbReference>
<reference evidence="14 15" key="1">
    <citation type="journal article" date="2007" name="Archaea">
        <title>The genome of Hyperthermus butylicus: a sulfur-reducing, peptide fermenting, neutrophilic Crenarchaeote growing up to 108 degrees C.</title>
        <authorList>
            <person name="Brugger K."/>
            <person name="Chen L."/>
            <person name="Stark M."/>
            <person name="Zibat A."/>
            <person name="Redder P."/>
            <person name="Ruepp A."/>
            <person name="Awayez M."/>
            <person name="She Q."/>
            <person name="Garrett R.A."/>
            <person name="Klenk H.P."/>
        </authorList>
    </citation>
    <scope>NUCLEOTIDE SEQUENCE [LARGE SCALE GENOMIC DNA]</scope>
    <source>
        <strain evidence="15">DSM 5456 / JCM 9403 / PLM1-5</strain>
    </source>
</reference>
<dbReference type="PANTHER" id="PTHR10937">
    <property type="entry name" value="GLUCOSAMINE--FRUCTOSE-6-PHOSPHATE AMINOTRANSFERASE, ISOMERIZING"/>
    <property type="match status" value="1"/>
</dbReference>
<keyword evidence="6 11" id="KW-0032">Aminotransferase</keyword>
<evidence type="ECO:0000256" key="4">
    <source>
        <dbReference type="ARBA" id="ARBA00016090"/>
    </source>
</evidence>
<keyword evidence="8" id="KW-0677">Repeat</keyword>
<keyword evidence="5 11" id="KW-0963">Cytoplasm</keyword>
<comment type="subunit">
    <text evidence="11">Homodimer.</text>
</comment>
<evidence type="ECO:0000256" key="11">
    <source>
        <dbReference type="HAMAP-Rule" id="MF_00164"/>
    </source>
</evidence>
<feature type="active site" description="For Fru-6P isomerization activity" evidence="11">
    <location>
        <position position="608"/>
    </location>
</feature>
<dbReference type="OrthoDB" id="372195at2157"/>
<dbReference type="InterPro" id="IPR035466">
    <property type="entry name" value="GlmS/AgaS_SIS"/>
</dbReference>
<dbReference type="Proteomes" id="UP000002593">
    <property type="component" value="Chromosome"/>
</dbReference>
<dbReference type="NCBIfam" id="TIGR01135">
    <property type="entry name" value="glmS"/>
    <property type="match status" value="1"/>
</dbReference>
<dbReference type="CDD" id="cd05008">
    <property type="entry name" value="SIS_GlmS_GlmD_1"/>
    <property type="match status" value="1"/>
</dbReference>